<name>A0A0E9RUQ5_ANGAN</name>
<organism evidence="1">
    <name type="scientific">Anguilla anguilla</name>
    <name type="common">European freshwater eel</name>
    <name type="synonym">Muraena anguilla</name>
    <dbReference type="NCBI Taxonomy" id="7936"/>
    <lineage>
        <taxon>Eukaryota</taxon>
        <taxon>Metazoa</taxon>
        <taxon>Chordata</taxon>
        <taxon>Craniata</taxon>
        <taxon>Vertebrata</taxon>
        <taxon>Euteleostomi</taxon>
        <taxon>Actinopterygii</taxon>
        <taxon>Neopterygii</taxon>
        <taxon>Teleostei</taxon>
        <taxon>Anguilliformes</taxon>
        <taxon>Anguillidae</taxon>
        <taxon>Anguilla</taxon>
    </lineage>
</organism>
<dbReference type="AlphaFoldDB" id="A0A0E9RUQ5"/>
<evidence type="ECO:0000313" key="1">
    <source>
        <dbReference type="EMBL" id="JAH32003.1"/>
    </source>
</evidence>
<accession>A0A0E9RUQ5</accession>
<protein>
    <submittedName>
        <fullName evidence="1">Uncharacterized protein</fullName>
    </submittedName>
</protein>
<reference evidence="1" key="1">
    <citation type="submission" date="2014-11" db="EMBL/GenBank/DDBJ databases">
        <authorList>
            <person name="Amaro Gonzalez C."/>
        </authorList>
    </citation>
    <scope>NUCLEOTIDE SEQUENCE</scope>
</reference>
<reference evidence="1" key="2">
    <citation type="journal article" date="2015" name="Fish Shellfish Immunol.">
        <title>Early steps in the European eel (Anguilla anguilla)-Vibrio vulnificus interaction in the gills: Role of the RtxA13 toxin.</title>
        <authorList>
            <person name="Callol A."/>
            <person name="Pajuelo D."/>
            <person name="Ebbesson L."/>
            <person name="Teles M."/>
            <person name="MacKenzie S."/>
            <person name="Amaro C."/>
        </authorList>
    </citation>
    <scope>NUCLEOTIDE SEQUENCE</scope>
</reference>
<proteinExistence type="predicted"/>
<sequence length="24" mass="2705">MSFSLISHFDLFSCFVVGIIISIE</sequence>
<dbReference type="EMBL" id="GBXM01076574">
    <property type="protein sequence ID" value="JAH32003.1"/>
    <property type="molecule type" value="Transcribed_RNA"/>
</dbReference>